<comment type="similarity">
    <text evidence="1 2">Belongs to the peptidase A24 family.</text>
</comment>
<name>A0ABV9PU24_9ACTN</name>
<gene>
    <name evidence="5" type="ORF">ACFO7U_17735</name>
</gene>
<evidence type="ECO:0000256" key="3">
    <source>
        <dbReference type="SAM" id="Phobius"/>
    </source>
</evidence>
<protein>
    <submittedName>
        <fullName evidence="5">Prepilin peptidase</fullName>
        <ecNumber evidence="5">3.4.23.43</ecNumber>
    </submittedName>
</protein>
<sequence length="222" mass="22262">MLFVTAVASGLVCAGSAAALGRWMRGLADSDSRWLRIGLHIVLAAAGGFGAAYLARGWADLVTFAALAVACALLVTIDLAVFRLPDKIVLPMYPVVFGGLLVAAAVYSEWGSLGRAAAAAAVLLAFYFILALINPSGMGLGDVKLSGLLGAFLGWLGWPAVMAGTLAAFVINAAVALVLLAARRVGAKSGIAFGPAMVIGAVLGAAYFAVRSGGVALLGAAA</sequence>
<dbReference type="InterPro" id="IPR050882">
    <property type="entry name" value="Prepilin_peptidase/N-MTase"/>
</dbReference>
<dbReference type="PRINTS" id="PR00864">
    <property type="entry name" value="PREPILNPTASE"/>
</dbReference>
<dbReference type="GO" id="GO:0004190">
    <property type="term" value="F:aspartic-type endopeptidase activity"/>
    <property type="evidence" value="ECO:0007669"/>
    <property type="project" value="UniProtKB-EC"/>
</dbReference>
<comment type="caution">
    <text evidence="5">The sequence shown here is derived from an EMBL/GenBank/DDBJ whole genome shotgun (WGS) entry which is preliminary data.</text>
</comment>
<evidence type="ECO:0000313" key="5">
    <source>
        <dbReference type="EMBL" id="MFC4756612.1"/>
    </source>
</evidence>
<dbReference type="PANTHER" id="PTHR30487:SF0">
    <property type="entry name" value="PREPILIN LEADER PEPTIDASE_N-METHYLTRANSFERASE-RELATED"/>
    <property type="match status" value="1"/>
</dbReference>
<dbReference type="PANTHER" id="PTHR30487">
    <property type="entry name" value="TYPE 4 PREPILIN-LIKE PROTEINS LEADER PEPTIDE-PROCESSING ENZYME"/>
    <property type="match status" value="1"/>
</dbReference>
<feature type="transmembrane region" description="Helical" evidence="3">
    <location>
        <begin position="191"/>
        <end position="210"/>
    </location>
</feature>
<feature type="transmembrane region" description="Helical" evidence="3">
    <location>
        <begin position="116"/>
        <end position="135"/>
    </location>
</feature>
<dbReference type="Proteomes" id="UP001595836">
    <property type="component" value="Unassembled WGS sequence"/>
</dbReference>
<evidence type="ECO:0000313" key="6">
    <source>
        <dbReference type="Proteomes" id="UP001595836"/>
    </source>
</evidence>
<evidence type="ECO:0000259" key="4">
    <source>
        <dbReference type="Pfam" id="PF01478"/>
    </source>
</evidence>
<feature type="transmembrane region" description="Helical" evidence="3">
    <location>
        <begin position="34"/>
        <end position="54"/>
    </location>
</feature>
<feature type="transmembrane region" description="Helical" evidence="3">
    <location>
        <begin position="88"/>
        <end position="107"/>
    </location>
</feature>
<keyword evidence="6" id="KW-1185">Reference proteome</keyword>
<keyword evidence="3" id="KW-0812">Transmembrane</keyword>
<keyword evidence="3" id="KW-1133">Transmembrane helix</keyword>
<proteinExistence type="inferred from homology"/>
<dbReference type="Pfam" id="PF01478">
    <property type="entry name" value="Peptidase_A24"/>
    <property type="match status" value="1"/>
</dbReference>
<evidence type="ECO:0000256" key="2">
    <source>
        <dbReference type="RuleBase" id="RU003793"/>
    </source>
</evidence>
<feature type="transmembrane region" description="Helical" evidence="3">
    <location>
        <begin position="155"/>
        <end position="179"/>
    </location>
</feature>
<evidence type="ECO:0000256" key="1">
    <source>
        <dbReference type="ARBA" id="ARBA00005801"/>
    </source>
</evidence>
<dbReference type="EC" id="3.4.23.43" evidence="5"/>
<dbReference type="RefSeq" id="WP_344996738.1">
    <property type="nucleotide sequence ID" value="NZ_BAABCD010000057.1"/>
</dbReference>
<feature type="transmembrane region" description="Helical" evidence="3">
    <location>
        <begin position="61"/>
        <end position="82"/>
    </location>
</feature>
<accession>A0ABV9PU24</accession>
<dbReference type="InterPro" id="IPR000045">
    <property type="entry name" value="Prepilin_IV_endopep_pep"/>
</dbReference>
<keyword evidence="5" id="KW-0378">Hydrolase</keyword>
<dbReference type="EMBL" id="JBHSHP010000061">
    <property type="protein sequence ID" value="MFC4756612.1"/>
    <property type="molecule type" value="Genomic_DNA"/>
</dbReference>
<dbReference type="InterPro" id="IPR014032">
    <property type="entry name" value="Peptidase_A24A_bac"/>
</dbReference>
<reference evidence="6" key="1">
    <citation type="journal article" date="2019" name="Int. J. Syst. Evol. Microbiol.">
        <title>The Global Catalogue of Microorganisms (GCM) 10K type strain sequencing project: providing services to taxonomists for standard genome sequencing and annotation.</title>
        <authorList>
            <consortium name="The Broad Institute Genomics Platform"/>
            <consortium name="The Broad Institute Genome Sequencing Center for Infectious Disease"/>
            <person name="Wu L."/>
            <person name="Ma J."/>
        </authorList>
    </citation>
    <scope>NUCLEOTIDE SEQUENCE [LARGE SCALE GENOMIC DNA]</scope>
    <source>
        <strain evidence="6">JCM 11882</strain>
    </source>
</reference>
<organism evidence="5 6">
    <name type="scientific">Dietzia aurantiaca</name>
    <dbReference type="NCBI Taxonomy" id="983873"/>
    <lineage>
        <taxon>Bacteria</taxon>
        <taxon>Bacillati</taxon>
        <taxon>Actinomycetota</taxon>
        <taxon>Actinomycetes</taxon>
        <taxon>Mycobacteriales</taxon>
        <taxon>Dietziaceae</taxon>
        <taxon>Dietzia</taxon>
    </lineage>
</organism>
<feature type="domain" description="Prepilin type IV endopeptidase peptidase" evidence="4">
    <location>
        <begin position="66"/>
        <end position="176"/>
    </location>
</feature>
<keyword evidence="3" id="KW-0472">Membrane</keyword>
<dbReference type="Gene3D" id="1.20.120.1220">
    <property type="match status" value="1"/>
</dbReference>